<sequence length="218" mass="23753">MTDKQSKAREYVLADLVDATNEVDDAMNLLTEARYPVPAALTAHLQAAREQLAAALTIAKQGDAYRPRCAHQCPNHAHTCDRTPTHLSDHRDQQQKGTHTCSWPNEPDHITIRISGGSDDLVEVEGCEGADEFNCWGIGLTGWRGDLIGGTDTETLRIYAIYNGIWTFAATASDESLPMPDWPIRITDHPDVGHSALVEIDAPAGTRLTNVTALGGDR</sequence>
<gene>
    <name evidence="2" type="ORF">EDD29_0135</name>
</gene>
<comment type="caution">
    <text evidence="2">The sequence shown here is derived from an EMBL/GenBank/DDBJ whole genome shotgun (WGS) entry which is preliminary data.</text>
</comment>
<dbReference type="EMBL" id="RJKE01000001">
    <property type="protein sequence ID" value="ROO82654.1"/>
    <property type="molecule type" value="Genomic_DNA"/>
</dbReference>
<dbReference type="AlphaFoldDB" id="A0A3N1CNC3"/>
<feature type="region of interest" description="Disordered" evidence="1">
    <location>
        <begin position="84"/>
        <end position="104"/>
    </location>
</feature>
<evidence type="ECO:0000256" key="1">
    <source>
        <dbReference type="SAM" id="MobiDB-lite"/>
    </source>
</evidence>
<dbReference type="RefSeq" id="WP_123661657.1">
    <property type="nucleotide sequence ID" value="NZ_RJKE01000001.1"/>
</dbReference>
<evidence type="ECO:0000313" key="2">
    <source>
        <dbReference type="EMBL" id="ROO82654.1"/>
    </source>
</evidence>
<dbReference type="OrthoDB" id="4559212at2"/>
<evidence type="ECO:0000313" key="3">
    <source>
        <dbReference type="Proteomes" id="UP000272400"/>
    </source>
</evidence>
<proteinExistence type="predicted"/>
<accession>A0A3N1CNC3</accession>
<feature type="compositionally biased region" description="Basic and acidic residues" evidence="1">
    <location>
        <begin position="84"/>
        <end position="94"/>
    </location>
</feature>
<keyword evidence="3" id="KW-1185">Reference proteome</keyword>
<dbReference type="Proteomes" id="UP000272400">
    <property type="component" value="Unassembled WGS sequence"/>
</dbReference>
<reference evidence="2 3" key="1">
    <citation type="submission" date="2018-11" db="EMBL/GenBank/DDBJ databases">
        <title>Sequencing the genomes of 1000 actinobacteria strains.</title>
        <authorList>
            <person name="Klenk H.-P."/>
        </authorList>
    </citation>
    <scope>NUCLEOTIDE SEQUENCE [LARGE SCALE GENOMIC DNA]</scope>
    <source>
        <strain evidence="2 3">DSM 44254</strain>
    </source>
</reference>
<organism evidence="2 3">
    <name type="scientific">Actinocorallia herbida</name>
    <dbReference type="NCBI Taxonomy" id="58109"/>
    <lineage>
        <taxon>Bacteria</taxon>
        <taxon>Bacillati</taxon>
        <taxon>Actinomycetota</taxon>
        <taxon>Actinomycetes</taxon>
        <taxon>Streptosporangiales</taxon>
        <taxon>Thermomonosporaceae</taxon>
        <taxon>Actinocorallia</taxon>
    </lineage>
</organism>
<name>A0A3N1CNC3_9ACTN</name>
<protein>
    <submittedName>
        <fullName evidence="2">Uncharacterized protein</fullName>
    </submittedName>
</protein>